<sequence>MSELRLSPRLQQVADYALPCAVLADIGTDHANLPIYAIEHALAQRAIATDLRTGPLERARTNVALHRLTTQISLRHGDGLAPIERGEADVIVSAGIGGHVHAQLLRAGEPVAKAAKRIVLQPMNAGHLVRSTLYDLGFHIVAETLVAEGDKLYEIIAAEPKDDPDPAYASAALPRFLTEASAAAARHFLYTYGPMIVRSRHPLAPRRASMDLERLRWVLSRLPDDASDYTDRQFQLSHSIRMLESWLRQMEEIT</sequence>
<dbReference type="AlphaFoldDB" id="A0A1H2U7K2"/>
<dbReference type="Gene3D" id="3.40.50.150">
    <property type="entry name" value="Vaccinia Virus protein VP39"/>
    <property type="match status" value="1"/>
</dbReference>
<dbReference type="PANTHER" id="PTHR38451:SF1">
    <property type="entry name" value="TRNA (ADENINE(22)-N(1))-METHYLTRANSFERASE"/>
    <property type="match status" value="1"/>
</dbReference>
<dbReference type="STRING" id="89784.SAMN04489725_10790"/>
<gene>
    <name evidence="1" type="ORF">SAMN04489725_10790</name>
</gene>
<name>A0A1H2U7K2_9BACL</name>
<keyword evidence="1" id="KW-0808">Transferase</keyword>
<dbReference type="RefSeq" id="WP_040288311.1">
    <property type="nucleotide sequence ID" value="NZ_FNOJ01000007.1"/>
</dbReference>
<dbReference type="GO" id="GO:0032259">
    <property type="term" value="P:methylation"/>
    <property type="evidence" value="ECO:0007669"/>
    <property type="project" value="UniProtKB-KW"/>
</dbReference>
<evidence type="ECO:0000313" key="1">
    <source>
        <dbReference type="EMBL" id="SDW52233.1"/>
    </source>
</evidence>
<protein>
    <submittedName>
        <fullName evidence="1">tRNA (Adenine22-N1)-methyltransferase</fullName>
    </submittedName>
</protein>
<keyword evidence="2" id="KW-1185">Reference proteome</keyword>
<accession>A0A1H2U7K2</accession>
<dbReference type="SUPFAM" id="SSF53335">
    <property type="entry name" value="S-adenosyl-L-methionine-dependent methyltransferases"/>
    <property type="match status" value="1"/>
</dbReference>
<dbReference type="EMBL" id="FNOJ01000007">
    <property type="protein sequence ID" value="SDW52233.1"/>
    <property type="molecule type" value="Genomic_DNA"/>
</dbReference>
<dbReference type="Pfam" id="PF12847">
    <property type="entry name" value="Methyltransf_18"/>
    <property type="match status" value="1"/>
</dbReference>
<organism evidence="1 2">
    <name type="scientific">Alicyclobacillus hesperidum</name>
    <dbReference type="NCBI Taxonomy" id="89784"/>
    <lineage>
        <taxon>Bacteria</taxon>
        <taxon>Bacillati</taxon>
        <taxon>Bacillota</taxon>
        <taxon>Bacilli</taxon>
        <taxon>Bacillales</taxon>
        <taxon>Alicyclobacillaceae</taxon>
        <taxon>Alicyclobacillus</taxon>
    </lineage>
</organism>
<dbReference type="PIRSF" id="PIRSF018637">
    <property type="entry name" value="TrmK"/>
    <property type="match status" value="1"/>
</dbReference>
<dbReference type="InterPro" id="IPR006901">
    <property type="entry name" value="TrmK"/>
</dbReference>
<proteinExistence type="predicted"/>
<dbReference type="PANTHER" id="PTHR38451">
    <property type="entry name" value="TRNA (ADENINE(22)-N(1))-METHYLTRANSFERASE"/>
    <property type="match status" value="1"/>
</dbReference>
<reference evidence="2" key="1">
    <citation type="submission" date="2016-10" db="EMBL/GenBank/DDBJ databases">
        <authorList>
            <person name="Varghese N."/>
        </authorList>
    </citation>
    <scope>NUCLEOTIDE SEQUENCE [LARGE SCALE GENOMIC DNA]</scope>
    <source>
        <strain evidence="2">DSM 12489</strain>
    </source>
</reference>
<dbReference type="GO" id="GO:0160105">
    <property type="term" value="F:tRNA (adenine(22)-N1)-methyltransferase activity"/>
    <property type="evidence" value="ECO:0007669"/>
    <property type="project" value="InterPro"/>
</dbReference>
<evidence type="ECO:0000313" key="2">
    <source>
        <dbReference type="Proteomes" id="UP000182589"/>
    </source>
</evidence>
<keyword evidence="1" id="KW-0489">Methyltransferase</keyword>
<dbReference type="InterPro" id="IPR029063">
    <property type="entry name" value="SAM-dependent_MTases_sf"/>
</dbReference>
<dbReference type="Proteomes" id="UP000182589">
    <property type="component" value="Unassembled WGS sequence"/>
</dbReference>